<proteinExistence type="predicted"/>
<evidence type="ECO:0000256" key="1">
    <source>
        <dbReference type="ARBA" id="ARBA00022723"/>
    </source>
</evidence>
<gene>
    <name evidence="4" type="ORF">J2X06_003250</name>
</gene>
<dbReference type="SUPFAM" id="SSF49503">
    <property type="entry name" value="Cupredoxins"/>
    <property type="match status" value="1"/>
</dbReference>
<keyword evidence="2" id="KW-0186">Copper</keyword>
<dbReference type="EMBL" id="JAVDVY010000003">
    <property type="protein sequence ID" value="MDR7136032.1"/>
    <property type="molecule type" value="Genomic_DNA"/>
</dbReference>
<dbReference type="RefSeq" id="WP_310064175.1">
    <property type="nucleotide sequence ID" value="NZ_JAVDVY010000003.1"/>
</dbReference>
<reference evidence="4 5" key="1">
    <citation type="submission" date="2023-07" db="EMBL/GenBank/DDBJ databases">
        <title>Sorghum-associated microbial communities from plants grown in Nebraska, USA.</title>
        <authorList>
            <person name="Schachtman D."/>
        </authorList>
    </citation>
    <scope>NUCLEOTIDE SEQUENCE [LARGE SCALE GENOMIC DNA]</scope>
    <source>
        <strain evidence="4 5">BE198</strain>
    </source>
</reference>
<dbReference type="Pfam" id="PF00127">
    <property type="entry name" value="Copper-bind"/>
    <property type="match status" value="1"/>
</dbReference>
<keyword evidence="1" id="KW-0479">Metal-binding</keyword>
<dbReference type="InterPro" id="IPR033138">
    <property type="entry name" value="Cu_oxidase_CS"/>
</dbReference>
<keyword evidence="5" id="KW-1185">Reference proteome</keyword>
<evidence type="ECO:0000313" key="4">
    <source>
        <dbReference type="EMBL" id="MDR7136032.1"/>
    </source>
</evidence>
<dbReference type="PROSITE" id="PS00079">
    <property type="entry name" value="MULTICOPPER_OXIDASE1"/>
    <property type="match status" value="1"/>
</dbReference>
<sequence>MRSTAPPIGLPGSHAWADSPRESATVSFGQWLSSPPLDRFPNAQGTPFDNVHQLNPNVVTIKAGGSVNFIVSGLHNIIIYDDGTEPEDINANLTRLTTNPNPPTVPIIDDPNNRIYRGLDPTLQPRDRVEVVNFSTPGTYLVICGVLPHFNQGMYGYVRVLP</sequence>
<feature type="domain" description="Blue (type 1) copper" evidence="3">
    <location>
        <begin position="53"/>
        <end position="160"/>
    </location>
</feature>
<evidence type="ECO:0000313" key="5">
    <source>
        <dbReference type="Proteomes" id="UP001251524"/>
    </source>
</evidence>
<dbReference type="Gene3D" id="2.60.40.420">
    <property type="entry name" value="Cupredoxins - blue copper proteins"/>
    <property type="match status" value="1"/>
</dbReference>
<evidence type="ECO:0000259" key="3">
    <source>
        <dbReference type="Pfam" id="PF00127"/>
    </source>
</evidence>
<name>A0ABU1WEJ7_9GAMM</name>
<protein>
    <submittedName>
        <fullName evidence="4">Plastocyanin</fullName>
    </submittedName>
</protein>
<dbReference type="Proteomes" id="UP001251524">
    <property type="component" value="Unassembled WGS sequence"/>
</dbReference>
<organism evidence="4 5">
    <name type="scientific">Lysobacter niastensis</name>
    <dbReference type="NCBI Taxonomy" id="380629"/>
    <lineage>
        <taxon>Bacteria</taxon>
        <taxon>Pseudomonadati</taxon>
        <taxon>Pseudomonadota</taxon>
        <taxon>Gammaproteobacteria</taxon>
        <taxon>Lysobacterales</taxon>
        <taxon>Lysobacteraceae</taxon>
        <taxon>Lysobacter</taxon>
    </lineage>
</organism>
<accession>A0ABU1WEJ7</accession>
<evidence type="ECO:0000256" key="2">
    <source>
        <dbReference type="ARBA" id="ARBA00023008"/>
    </source>
</evidence>
<dbReference type="InterPro" id="IPR008972">
    <property type="entry name" value="Cupredoxin"/>
</dbReference>
<dbReference type="InterPro" id="IPR000923">
    <property type="entry name" value="BlueCu_1"/>
</dbReference>
<comment type="caution">
    <text evidence="4">The sequence shown here is derived from an EMBL/GenBank/DDBJ whole genome shotgun (WGS) entry which is preliminary data.</text>
</comment>